<comment type="caution">
    <text evidence="3">The sequence shown here is derived from an EMBL/GenBank/DDBJ whole genome shotgun (WGS) entry which is preliminary data.</text>
</comment>
<organism evidence="3 4">
    <name type="scientific">Emticicia agri</name>
    <dbReference type="NCBI Taxonomy" id="2492393"/>
    <lineage>
        <taxon>Bacteria</taxon>
        <taxon>Pseudomonadati</taxon>
        <taxon>Bacteroidota</taxon>
        <taxon>Cytophagia</taxon>
        <taxon>Cytophagales</taxon>
        <taxon>Leadbetterellaceae</taxon>
        <taxon>Emticicia</taxon>
    </lineage>
</organism>
<keyword evidence="1" id="KW-0472">Membrane</keyword>
<keyword evidence="1" id="KW-1133">Transmembrane helix</keyword>
<dbReference type="Proteomes" id="UP000293162">
    <property type="component" value="Unassembled WGS sequence"/>
</dbReference>
<name>A0A4Q5M4E8_9BACT</name>
<sequence>MKKNFCSSIVALVLTLFISISANAATPSATTENPAKISKKEKLMGSEEGKAILSRLEEIKAMDKSEMTAKEKRELRKEVRALKTQAAQLGGGVYISAGALIVILLLILLL</sequence>
<feature type="transmembrane region" description="Helical" evidence="1">
    <location>
        <begin position="86"/>
        <end position="109"/>
    </location>
</feature>
<keyword evidence="4" id="KW-1185">Reference proteome</keyword>
<dbReference type="AlphaFoldDB" id="A0A4Q5M4E8"/>
<evidence type="ECO:0000256" key="2">
    <source>
        <dbReference type="SAM" id="SignalP"/>
    </source>
</evidence>
<evidence type="ECO:0000256" key="1">
    <source>
        <dbReference type="SAM" id="Phobius"/>
    </source>
</evidence>
<keyword evidence="1" id="KW-0812">Transmembrane</keyword>
<protein>
    <recommendedName>
        <fullName evidence="5">Seryl-tRNA synthetase</fullName>
    </recommendedName>
</protein>
<dbReference type="OrthoDB" id="964337at2"/>
<dbReference type="EMBL" id="SEWF01000003">
    <property type="protein sequence ID" value="RYU97212.1"/>
    <property type="molecule type" value="Genomic_DNA"/>
</dbReference>
<proteinExistence type="predicted"/>
<accession>A0A4Q5M4E8</accession>
<gene>
    <name evidence="3" type="ORF">EWM59_02685</name>
</gene>
<evidence type="ECO:0000313" key="4">
    <source>
        <dbReference type="Proteomes" id="UP000293162"/>
    </source>
</evidence>
<keyword evidence="2" id="KW-0732">Signal</keyword>
<feature type="signal peptide" evidence="2">
    <location>
        <begin position="1"/>
        <end position="24"/>
    </location>
</feature>
<evidence type="ECO:0008006" key="5">
    <source>
        <dbReference type="Google" id="ProtNLM"/>
    </source>
</evidence>
<reference evidence="3 4" key="1">
    <citation type="submission" date="2019-02" db="EMBL/GenBank/DDBJ databases">
        <title>Bacterial novel species Emticicia sp. 17J42-9 isolated from soil.</title>
        <authorList>
            <person name="Jung H.-Y."/>
        </authorList>
    </citation>
    <scope>NUCLEOTIDE SEQUENCE [LARGE SCALE GENOMIC DNA]</scope>
    <source>
        <strain evidence="3 4">17J42-9</strain>
    </source>
</reference>
<evidence type="ECO:0000313" key="3">
    <source>
        <dbReference type="EMBL" id="RYU97212.1"/>
    </source>
</evidence>
<feature type="chain" id="PRO_5020281491" description="Seryl-tRNA synthetase" evidence="2">
    <location>
        <begin position="25"/>
        <end position="110"/>
    </location>
</feature>
<dbReference type="RefSeq" id="WP_130019407.1">
    <property type="nucleotide sequence ID" value="NZ_SEWF01000003.1"/>
</dbReference>